<gene>
    <name evidence="3" type="ORF">G5C51_08980</name>
</gene>
<feature type="transmembrane region" description="Helical" evidence="2">
    <location>
        <begin position="216"/>
        <end position="243"/>
    </location>
</feature>
<keyword evidence="2" id="KW-1133">Transmembrane helix</keyword>
<organism evidence="3 4">
    <name type="scientific">Streptomyces coryli</name>
    <dbReference type="NCBI Taxonomy" id="1128680"/>
    <lineage>
        <taxon>Bacteria</taxon>
        <taxon>Bacillati</taxon>
        <taxon>Actinomycetota</taxon>
        <taxon>Actinomycetes</taxon>
        <taxon>Kitasatosporales</taxon>
        <taxon>Streptomycetaceae</taxon>
        <taxon>Streptomyces</taxon>
    </lineage>
</organism>
<dbReference type="RefSeq" id="WP_165234601.1">
    <property type="nucleotide sequence ID" value="NZ_JAAKZV010000026.1"/>
</dbReference>
<feature type="region of interest" description="Disordered" evidence="1">
    <location>
        <begin position="1"/>
        <end position="23"/>
    </location>
</feature>
<keyword evidence="4" id="KW-1185">Reference proteome</keyword>
<keyword evidence="2" id="KW-0812">Transmembrane</keyword>
<feature type="compositionally biased region" description="Basic and acidic residues" evidence="1">
    <location>
        <begin position="1"/>
        <end position="11"/>
    </location>
</feature>
<dbReference type="AlphaFoldDB" id="A0A6G4TY45"/>
<reference evidence="3 4" key="1">
    <citation type="submission" date="2020-02" db="EMBL/GenBank/DDBJ databases">
        <title>Whole-genome analyses of novel actinobacteria.</title>
        <authorList>
            <person name="Sahin N."/>
        </authorList>
    </citation>
    <scope>NUCLEOTIDE SEQUENCE [LARGE SCALE GENOMIC DNA]</scope>
    <source>
        <strain evidence="3 4">A7024</strain>
    </source>
</reference>
<evidence type="ECO:0000313" key="3">
    <source>
        <dbReference type="EMBL" id="NGN64038.1"/>
    </source>
</evidence>
<evidence type="ECO:0008006" key="5">
    <source>
        <dbReference type="Google" id="ProtNLM"/>
    </source>
</evidence>
<keyword evidence="2" id="KW-0472">Membrane</keyword>
<comment type="caution">
    <text evidence="3">The sequence shown here is derived from an EMBL/GenBank/DDBJ whole genome shotgun (WGS) entry which is preliminary data.</text>
</comment>
<dbReference type="EMBL" id="JAAKZV010000026">
    <property type="protein sequence ID" value="NGN64038.1"/>
    <property type="molecule type" value="Genomic_DNA"/>
</dbReference>
<evidence type="ECO:0000256" key="2">
    <source>
        <dbReference type="SAM" id="Phobius"/>
    </source>
</evidence>
<feature type="transmembrane region" description="Helical" evidence="2">
    <location>
        <begin position="187"/>
        <end position="204"/>
    </location>
</feature>
<proteinExistence type="predicted"/>
<evidence type="ECO:0000313" key="4">
    <source>
        <dbReference type="Proteomes" id="UP000481583"/>
    </source>
</evidence>
<dbReference type="Proteomes" id="UP000481583">
    <property type="component" value="Unassembled WGS sequence"/>
</dbReference>
<sequence>MTGGRGTERYLDALGDGLEERGMPAERRAATVADLTAYLEETGAEPEEEFGPVDEFAAQLAGEGDAAAGPPAGAEEWRWSAGASADERLLNEYGEQGWELHRVDPLGRFISRRDAEQPQRWEYRRELVLGDRPQLAARLAPDGWEGCGVWATYAYFKRPRAASEGPAAQLAAVPPAPGRKYFVTWRLYAAVGVIAALVLALGLYEGLSEGDAGEGLAGAAGAAVGGLVGAVSVLGLFVAYAAWQNRRRPPES</sequence>
<evidence type="ECO:0000256" key="1">
    <source>
        <dbReference type="SAM" id="MobiDB-lite"/>
    </source>
</evidence>
<accession>A0A6G4TY45</accession>
<name>A0A6G4TY45_9ACTN</name>
<protein>
    <recommendedName>
        <fullName evidence="5">DUF2812 domain-containing protein</fullName>
    </recommendedName>
</protein>